<name>X1B0U0_9ZZZZ</name>
<dbReference type="SUPFAM" id="SSF56712">
    <property type="entry name" value="Prokaryotic type I DNA topoisomerase"/>
    <property type="match status" value="1"/>
</dbReference>
<dbReference type="PANTHER" id="PTHR11390:SF21">
    <property type="entry name" value="DNA TOPOISOMERASE 3-ALPHA"/>
    <property type="match status" value="1"/>
</dbReference>
<proteinExistence type="predicted"/>
<dbReference type="GO" id="GO:0003677">
    <property type="term" value="F:DNA binding"/>
    <property type="evidence" value="ECO:0007669"/>
    <property type="project" value="InterPro"/>
</dbReference>
<dbReference type="PROSITE" id="PS52039">
    <property type="entry name" value="TOPO_IA_2"/>
    <property type="match status" value="1"/>
</dbReference>
<organism evidence="2">
    <name type="scientific">marine sediment metagenome</name>
    <dbReference type="NCBI Taxonomy" id="412755"/>
    <lineage>
        <taxon>unclassified sequences</taxon>
        <taxon>metagenomes</taxon>
        <taxon>ecological metagenomes</taxon>
    </lineage>
</organism>
<dbReference type="GO" id="GO:0006281">
    <property type="term" value="P:DNA repair"/>
    <property type="evidence" value="ECO:0007669"/>
    <property type="project" value="TreeGrafter"/>
</dbReference>
<protein>
    <recommendedName>
        <fullName evidence="1">Topo IA-type catalytic domain-containing protein</fullName>
    </recommendedName>
</protein>
<evidence type="ECO:0000313" key="2">
    <source>
        <dbReference type="EMBL" id="GAG88535.1"/>
    </source>
</evidence>
<dbReference type="GO" id="GO:0006310">
    <property type="term" value="P:DNA recombination"/>
    <property type="evidence" value="ECO:0007669"/>
    <property type="project" value="TreeGrafter"/>
</dbReference>
<comment type="caution">
    <text evidence="2">The sequence shown here is derived from an EMBL/GenBank/DDBJ whole genome shotgun (WGS) entry which is preliminary data.</text>
</comment>
<dbReference type="GO" id="GO:0003917">
    <property type="term" value="F:DNA topoisomerase type I (single strand cut, ATP-independent) activity"/>
    <property type="evidence" value="ECO:0007669"/>
    <property type="project" value="InterPro"/>
</dbReference>
<dbReference type="EMBL" id="BART01011737">
    <property type="protein sequence ID" value="GAG88535.1"/>
    <property type="molecule type" value="Genomic_DNA"/>
</dbReference>
<dbReference type="InterPro" id="IPR013497">
    <property type="entry name" value="Topo_IA_cen"/>
</dbReference>
<feature type="domain" description="Topo IA-type catalytic" evidence="1">
    <location>
        <begin position="1"/>
        <end position="116"/>
    </location>
</feature>
<sequence length="116" mass="13363">YPRTDSDKYSSGFDHIQYLRNFKPHTNYGSFTTNLFKENQMNPTIGRVNAGDHPPITPLLSLEQNSSKFGNALDKKVYDILARHYLALFGKLSYRISDNYVGLTRAAYNKYSFKID</sequence>
<dbReference type="GO" id="GO:0006265">
    <property type="term" value="P:DNA topological change"/>
    <property type="evidence" value="ECO:0007669"/>
    <property type="project" value="InterPro"/>
</dbReference>
<feature type="non-terminal residue" evidence="2">
    <location>
        <position position="1"/>
    </location>
</feature>
<dbReference type="Gene3D" id="1.10.290.10">
    <property type="entry name" value="Topoisomerase I, domain 4"/>
    <property type="match status" value="1"/>
</dbReference>
<dbReference type="AlphaFoldDB" id="X1B0U0"/>
<dbReference type="InterPro" id="IPR000380">
    <property type="entry name" value="Topo_IA"/>
</dbReference>
<gene>
    <name evidence="2" type="ORF">S01H4_24841</name>
</gene>
<accession>X1B0U0</accession>
<dbReference type="PANTHER" id="PTHR11390">
    <property type="entry name" value="PROKARYOTIC DNA TOPOISOMERASE"/>
    <property type="match status" value="1"/>
</dbReference>
<dbReference type="Pfam" id="PF01131">
    <property type="entry name" value="Topoisom_bac"/>
    <property type="match status" value="1"/>
</dbReference>
<reference evidence="2" key="1">
    <citation type="journal article" date="2014" name="Front. Microbiol.">
        <title>High frequency of phylogenetically diverse reductive dehalogenase-homologous genes in deep subseafloor sedimentary metagenomes.</title>
        <authorList>
            <person name="Kawai M."/>
            <person name="Futagami T."/>
            <person name="Toyoda A."/>
            <person name="Takaki Y."/>
            <person name="Nishi S."/>
            <person name="Hori S."/>
            <person name="Arai W."/>
            <person name="Tsubouchi T."/>
            <person name="Morono Y."/>
            <person name="Uchiyama I."/>
            <person name="Ito T."/>
            <person name="Fujiyama A."/>
            <person name="Inagaki F."/>
            <person name="Takami H."/>
        </authorList>
    </citation>
    <scope>NUCLEOTIDE SEQUENCE</scope>
    <source>
        <strain evidence="2">Expedition CK06-06</strain>
    </source>
</reference>
<evidence type="ECO:0000259" key="1">
    <source>
        <dbReference type="PROSITE" id="PS52039"/>
    </source>
</evidence>
<dbReference type="InterPro" id="IPR023405">
    <property type="entry name" value="Topo_IA_core_domain"/>
</dbReference>
<dbReference type="InterPro" id="IPR013826">
    <property type="entry name" value="Topo_IA_cen_sub3"/>
</dbReference>